<dbReference type="Proteomes" id="UP000250321">
    <property type="component" value="Unassembled WGS sequence"/>
</dbReference>
<comment type="caution">
    <text evidence="1">The sequence shown here is derived from an EMBL/GenBank/DDBJ whole genome shotgun (WGS) entry which is preliminary data.</text>
</comment>
<sequence>MQHSRTNSCDLLAHLPSSLSLDSGTEMGPQFWFQVQRSDCAPNAAFHWSKTPCLVLAAIQASLSNINDMSTEIQPQPFPGNENEGNDHLNSNHFQQPPVVSPVDHDSNVPYDISVDRILLCSTSPMNVLQHVTYNSENSMKNVLVFVRMDNALVFDRDKGWDSLLSTNRWQDPQGR</sequence>
<name>A0A315B3K9_PRUYE</name>
<dbReference type="AlphaFoldDB" id="A0A315B3K9"/>
<gene>
    <name evidence="1" type="ORF">Pyn_36519</name>
</gene>
<evidence type="ECO:0000313" key="1">
    <source>
        <dbReference type="EMBL" id="PQQ20936.1"/>
    </source>
</evidence>
<reference evidence="1 2" key="1">
    <citation type="submission" date="2018-02" db="EMBL/GenBank/DDBJ databases">
        <title>Draft genome of wild Prunus yedoensis var. nudiflora.</title>
        <authorList>
            <person name="Baek S."/>
            <person name="Kim J.-H."/>
            <person name="Choi K."/>
            <person name="Kim G.-B."/>
            <person name="Cho A."/>
            <person name="Jang H."/>
            <person name="Shin C.-H."/>
            <person name="Yu H.-J."/>
            <person name="Mun J.-H."/>
        </authorList>
    </citation>
    <scope>NUCLEOTIDE SEQUENCE [LARGE SCALE GENOMIC DNA]</scope>
    <source>
        <strain evidence="2">cv. Jeju island</strain>
        <tissue evidence="1">Leaf</tissue>
    </source>
</reference>
<protein>
    <submittedName>
        <fullName evidence="1">Uncharacterized protein</fullName>
    </submittedName>
</protein>
<dbReference type="OrthoDB" id="1890947at2759"/>
<proteinExistence type="predicted"/>
<evidence type="ECO:0000313" key="2">
    <source>
        <dbReference type="Proteomes" id="UP000250321"/>
    </source>
</evidence>
<accession>A0A315B3K9</accession>
<organism evidence="1 2">
    <name type="scientific">Prunus yedoensis var. nudiflora</name>
    <dbReference type="NCBI Taxonomy" id="2094558"/>
    <lineage>
        <taxon>Eukaryota</taxon>
        <taxon>Viridiplantae</taxon>
        <taxon>Streptophyta</taxon>
        <taxon>Embryophyta</taxon>
        <taxon>Tracheophyta</taxon>
        <taxon>Spermatophyta</taxon>
        <taxon>Magnoliopsida</taxon>
        <taxon>eudicotyledons</taxon>
        <taxon>Gunneridae</taxon>
        <taxon>Pentapetalae</taxon>
        <taxon>rosids</taxon>
        <taxon>fabids</taxon>
        <taxon>Rosales</taxon>
        <taxon>Rosaceae</taxon>
        <taxon>Amygdaloideae</taxon>
        <taxon>Amygdaleae</taxon>
        <taxon>Prunus</taxon>
    </lineage>
</organism>
<dbReference type="EMBL" id="PJQY01000023">
    <property type="protein sequence ID" value="PQQ20936.1"/>
    <property type="molecule type" value="Genomic_DNA"/>
</dbReference>
<keyword evidence="2" id="KW-1185">Reference proteome</keyword>
<dbReference type="STRING" id="2094558.A0A315B3K9"/>